<dbReference type="AlphaFoldDB" id="A0A811S2D9"/>
<gene>
    <name evidence="2" type="ORF">NCGR_LOCUS60623</name>
</gene>
<reference evidence="2" key="1">
    <citation type="submission" date="2020-10" db="EMBL/GenBank/DDBJ databases">
        <authorList>
            <person name="Han B."/>
            <person name="Lu T."/>
            <person name="Zhao Q."/>
            <person name="Huang X."/>
            <person name="Zhao Y."/>
        </authorList>
    </citation>
    <scope>NUCLEOTIDE SEQUENCE</scope>
</reference>
<keyword evidence="3" id="KW-1185">Reference proteome</keyword>
<accession>A0A811S2D9</accession>
<evidence type="ECO:0000313" key="2">
    <source>
        <dbReference type="EMBL" id="CAD6336525.1"/>
    </source>
</evidence>
<dbReference type="InterPro" id="IPR005162">
    <property type="entry name" value="Retrotrans_gag_dom"/>
</dbReference>
<dbReference type="OrthoDB" id="693624at2759"/>
<protein>
    <recommendedName>
        <fullName evidence="1">Retrotransposon gag domain-containing protein</fullName>
    </recommendedName>
</protein>
<comment type="caution">
    <text evidence="2">The sequence shown here is derived from an EMBL/GenBank/DDBJ whole genome shotgun (WGS) entry which is preliminary data.</text>
</comment>
<organism evidence="2 3">
    <name type="scientific">Miscanthus lutarioriparius</name>
    <dbReference type="NCBI Taxonomy" id="422564"/>
    <lineage>
        <taxon>Eukaryota</taxon>
        <taxon>Viridiplantae</taxon>
        <taxon>Streptophyta</taxon>
        <taxon>Embryophyta</taxon>
        <taxon>Tracheophyta</taxon>
        <taxon>Spermatophyta</taxon>
        <taxon>Magnoliopsida</taxon>
        <taxon>Liliopsida</taxon>
        <taxon>Poales</taxon>
        <taxon>Poaceae</taxon>
        <taxon>PACMAD clade</taxon>
        <taxon>Panicoideae</taxon>
        <taxon>Andropogonodae</taxon>
        <taxon>Andropogoneae</taxon>
        <taxon>Saccharinae</taxon>
        <taxon>Miscanthus</taxon>
    </lineage>
</organism>
<feature type="domain" description="Retrotransposon gag" evidence="1">
    <location>
        <begin position="47"/>
        <end position="143"/>
    </location>
</feature>
<dbReference type="Pfam" id="PF03732">
    <property type="entry name" value="Retrotrans_gag"/>
    <property type="match status" value="1"/>
</dbReference>
<dbReference type="EMBL" id="CAJGYO010000018">
    <property type="protein sequence ID" value="CAD6336525.1"/>
    <property type="molecule type" value="Genomic_DNA"/>
</dbReference>
<dbReference type="Proteomes" id="UP000604825">
    <property type="component" value="Unassembled WGS sequence"/>
</dbReference>
<evidence type="ECO:0000313" key="3">
    <source>
        <dbReference type="Proteomes" id="UP000604825"/>
    </source>
</evidence>
<sequence>MPYHYQKEVRLPKAVFPKFDGSHPKVWREKCEKYFNMYHIPMHLWSQFATIHFKGSAELWLQTYEAQHSDSDISCAELCIAVESKFGKDLYHNAMHDLLQIKQIADVQEYYDRFQNAMHKVLVHNKSLDDVFFVSKFMQGLNPDIRSAIILHKPRTVDVALSLALMQASVLESLAKPFFKRQNRDFNRAQGRQFSNPQPGIMGPIPNHAGDEAKTKWDDKLAALRTQRRAQGLCMKCGEKWGKITSALTRWHYMLWKNS</sequence>
<proteinExistence type="predicted"/>
<name>A0A811S2D9_9POAL</name>
<evidence type="ECO:0000259" key="1">
    <source>
        <dbReference type="Pfam" id="PF03732"/>
    </source>
</evidence>